<dbReference type="EMBL" id="JBDPGJ010000002">
    <property type="protein sequence ID" value="MEX0405894.1"/>
    <property type="molecule type" value="Genomic_DNA"/>
</dbReference>
<dbReference type="InterPro" id="IPR010982">
    <property type="entry name" value="Lambda_DNA-bd_dom_sf"/>
</dbReference>
<proteinExistence type="predicted"/>
<dbReference type="GO" id="GO:0003677">
    <property type="term" value="F:DNA binding"/>
    <property type="evidence" value="ECO:0007669"/>
    <property type="project" value="UniProtKB-KW"/>
</dbReference>
<dbReference type="PANTHER" id="PTHR30146:SF152">
    <property type="entry name" value="TRANSCRIPTIONAL REGULATORY PROTEIN"/>
    <property type="match status" value="1"/>
</dbReference>
<keyword evidence="2 5" id="KW-0238">DNA-binding</keyword>
<evidence type="ECO:0000256" key="1">
    <source>
        <dbReference type="ARBA" id="ARBA00023015"/>
    </source>
</evidence>
<accession>A0ABV3SIM7</accession>
<evidence type="ECO:0000256" key="2">
    <source>
        <dbReference type="ARBA" id="ARBA00023125"/>
    </source>
</evidence>
<keyword evidence="6" id="KW-1185">Reference proteome</keyword>
<dbReference type="Pfam" id="PF13407">
    <property type="entry name" value="Peripla_BP_4"/>
    <property type="match status" value="1"/>
</dbReference>
<evidence type="ECO:0000259" key="4">
    <source>
        <dbReference type="PROSITE" id="PS50932"/>
    </source>
</evidence>
<dbReference type="InterPro" id="IPR025997">
    <property type="entry name" value="SBP_2_dom"/>
</dbReference>
<dbReference type="CDD" id="cd06307">
    <property type="entry name" value="PBP1_sugar_binding"/>
    <property type="match status" value="1"/>
</dbReference>
<keyword evidence="1" id="KW-0805">Transcription regulation</keyword>
<dbReference type="CDD" id="cd01392">
    <property type="entry name" value="HTH_LacI"/>
    <property type="match status" value="1"/>
</dbReference>
<dbReference type="Gene3D" id="1.10.260.40">
    <property type="entry name" value="lambda repressor-like DNA-binding domains"/>
    <property type="match status" value="1"/>
</dbReference>
<protein>
    <submittedName>
        <fullName evidence="5">LacI family DNA-binding transcriptional regulator</fullName>
    </submittedName>
</protein>
<dbReference type="Pfam" id="PF00356">
    <property type="entry name" value="LacI"/>
    <property type="match status" value="1"/>
</dbReference>
<dbReference type="SMART" id="SM00354">
    <property type="entry name" value="HTH_LACI"/>
    <property type="match status" value="1"/>
</dbReference>
<dbReference type="PROSITE" id="PS00356">
    <property type="entry name" value="HTH_LACI_1"/>
    <property type="match status" value="1"/>
</dbReference>
<dbReference type="PANTHER" id="PTHR30146">
    <property type="entry name" value="LACI-RELATED TRANSCRIPTIONAL REPRESSOR"/>
    <property type="match status" value="1"/>
</dbReference>
<feature type="domain" description="HTH lacI-type" evidence="4">
    <location>
        <begin position="16"/>
        <end position="73"/>
    </location>
</feature>
<dbReference type="SUPFAM" id="SSF53822">
    <property type="entry name" value="Periplasmic binding protein-like I"/>
    <property type="match status" value="1"/>
</dbReference>
<evidence type="ECO:0000256" key="3">
    <source>
        <dbReference type="ARBA" id="ARBA00023163"/>
    </source>
</evidence>
<dbReference type="RefSeq" id="WP_367953767.1">
    <property type="nucleotide sequence ID" value="NZ_JBDPGJ010000002.1"/>
</dbReference>
<dbReference type="Proteomes" id="UP001556692">
    <property type="component" value="Unassembled WGS sequence"/>
</dbReference>
<dbReference type="InterPro" id="IPR028082">
    <property type="entry name" value="Peripla_BP_I"/>
</dbReference>
<evidence type="ECO:0000313" key="6">
    <source>
        <dbReference type="Proteomes" id="UP001556692"/>
    </source>
</evidence>
<name>A0ABV3SIM7_9HYPH</name>
<gene>
    <name evidence="5" type="ORF">ABGN05_09500</name>
</gene>
<organism evidence="5 6">
    <name type="scientific">Aquibium pacificus</name>
    <dbReference type="NCBI Taxonomy" id="3153579"/>
    <lineage>
        <taxon>Bacteria</taxon>
        <taxon>Pseudomonadati</taxon>
        <taxon>Pseudomonadota</taxon>
        <taxon>Alphaproteobacteria</taxon>
        <taxon>Hyphomicrobiales</taxon>
        <taxon>Phyllobacteriaceae</taxon>
        <taxon>Aquibium</taxon>
    </lineage>
</organism>
<dbReference type="InterPro" id="IPR000843">
    <property type="entry name" value="HTH_LacI"/>
</dbReference>
<dbReference type="Gene3D" id="3.40.50.2300">
    <property type="match status" value="2"/>
</dbReference>
<dbReference type="PROSITE" id="PS50932">
    <property type="entry name" value="HTH_LACI_2"/>
    <property type="match status" value="1"/>
</dbReference>
<reference evidence="5 6" key="1">
    <citation type="submission" date="2024-05" db="EMBL/GenBank/DDBJ databases">
        <authorList>
            <person name="Jiang F."/>
        </authorList>
    </citation>
    <scope>NUCLEOTIDE SEQUENCE [LARGE SCALE GENOMIC DNA]</scope>
    <source>
        <strain evidence="5 6">LZ166</strain>
    </source>
</reference>
<evidence type="ECO:0000313" key="5">
    <source>
        <dbReference type="EMBL" id="MEX0405894.1"/>
    </source>
</evidence>
<dbReference type="SUPFAM" id="SSF47413">
    <property type="entry name" value="lambda repressor-like DNA-binding domains"/>
    <property type="match status" value="1"/>
</dbReference>
<sequence length="354" mass="37815">MNKNDASGPSSVGAKPRIVDIALQAGVSTATVDRVLNGRPGVKGKTVSKVRDAAEWLAKSGGRPTVVASSLKALTIDILLAGGPGFANEILMREFHRASRLAGVKLNARFAPRANVAALKEALEECAARRSDGVIVQPIEHRLIRDAVLDIVSRGVPVVCALTTLPGVDSLAYCGLDNRAAGRAGALLLGHLCARRGKVAVFMSDMLYRSHEERESGARSVLRTDFPQIEVLPSINTRDNPDTCYLETHELLKRHPDLAGMINLGGGNRGIEKALLEAGKGGDVAYVAFNLTPLTRKALLDGTIDAVVHQDMGRLSRRAVDAIVGHHAGQPPESGYIPAEIIMRENIRDTDRGE</sequence>
<comment type="caution">
    <text evidence="5">The sequence shown here is derived from an EMBL/GenBank/DDBJ whole genome shotgun (WGS) entry which is preliminary data.</text>
</comment>
<keyword evidence="3" id="KW-0804">Transcription</keyword>